<feature type="region of interest" description="Disordered" evidence="1">
    <location>
        <begin position="264"/>
        <end position="319"/>
    </location>
</feature>
<evidence type="ECO:0000256" key="1">
    <source>
        <dbReference type="SAM" id="MobiDB-lite"/>
    </source>
</evidence>
<feature type="compositionally biased region" description="Polar residues" evidence="1">
    <location>
        <begin position="91"/>
        <end position="108"/>
    </location>
</feature>
<evidence type="ECO:0000313" key="2">
    <source>
        <dbReference type="EMBL" id="KAB2569633.1"/>
    </source>
</evidence>
<accession>A0A5N5CWA4</accession>
<feature type="compositionally biased region" description="Low complexity" evidence="1">
    <location>
        <begin position="66"/>
        <end position="81"/>
    </location>
</feature>
<keyword evidence="3" id="KW-1185">Reference proteome</keyword>
<reference evidence="2 3" key="1">
    <citation type="journal article" date="2019" name="Sci. Rep.">
        <title>A multi-omics analysis of the grapevine pathogen Lasiodiplodia theobromae reveals that temperature affects the expression of virulence- and pathogenicity-related genes.</title>
        <authorList>
            <person name="Felix C."/>
            <person name="Meneses R."/>
            <person name="Goncalves M.F.M."/>
            <person name="Tilleman L."/>
            <person name="Duarte A.S."/>
            <person name="Jorrin-Novo J.V."/>
            <person name="Van de Peer Y."/>
            <person name="Deforce D."/>
            <person name="Van Nieuwerburgh F."/>
            <person name="Esteves A.C."/>
            <person name="Alves A."/>
        </authorList>
    </citation>
    <scope>NUCLEOTIDE SEQUENCE [LARGE SCALE GENOMIC DNA]</scope>
    <source>
        <strain evidence="2 3">LA-SOL3</strain>
    </source>
</reference>
<gene>
    <name evidence="2" type="ORF">DBV05_g11684</name>
</gene>
<protein>
    <submittedName>
        <fullName evidence="2">Uncharacterized protein</fullName>
    </submittedName>
</protein>
<dbReference type="EMBL" id="VCHE01000180">
    <property type="protein sequence ID" value="KAB2569633.1"/>
    <property type="molecule type" value="Genomic_DNA"/>
</dbReference>
<dbReference type="Proteomes" id="UP000325902">
    <property type="component" value="Unassembled WGS sequence"/>
</dbReference>
<proteinExistence type="predicted"/>
<evidence type="ECO:0000313" key="3">
    <source>
        <dbReference type="Proteomes" id="UP000325902"/>
    </source>
</evidence>
<feature type="region of interest" description="Disordered" evidence="1">
    <location>
        <begin position="385"/>
        <end position="424"/>
    </location>
</feature>
<comment type="caution">
    <text evidence="2">The sequence shown here is derived from an EMBL/GenBank/DDBJ whole genome shotgun (WGS) entry which is preliminary data.</text>
</comment>
<feature type="region of interest" description="Disordered" evidence="1">
    <location>
        <begin position="607"/>
        <end position="633"/>
    </location>
</feature>
<feature type="compositionally biased region" description="Basic residues" evidence="1">
    <location>
        <begin position="53"/>
        <end position="65"/>
    </location>
</feature>
<feature type="compositionally biased region" description="Low complexity" evidence="1">
    <location>
        <begin position="607"/>
        <end position="617"/>
    </location>
</feature>
<feature type="region of interest" description="Disordered" evidence="1">
    <location>
        <begin position="1"/>
        <end position="171"/>
    </location>
</feature>
<organism evidence="2 3">
    <name type="scientific">Lasiodiplodia theobromae</name>
    <dbReference type="NCBI Taxonomy" id="45133"/>
    <lineage>
        <taxon>Eukaryota</taxon>
        <taxon>Fungi</taxon>
        <taxon>Dikarya</taxon>
        <taxon>Ascomycota</taxon>
        <taxon>Pezizomycotina</taxon>
        <taxon>Dothideomycetes</taxon>
        <taxon>Dothideomycetes incertae sedis</taxon>
        <taxon>Botryosphaeriales</taxon>
        <taxon>Botryosphaeriaceae</taxon>
        <taxon>Lasiodiplodia</taxon>
    </lineage>
</organism>
<dbReference type="AlphaFoldDB" id="A0A5N5CWA4"/>
<sequence length="646" mass="68968">MARLALGSGAVRAPTKGGDGDPPNTPVTPAAWLSGVKRKVATNQQKQQQQQQQKKKKHLRSRSKRFSVSSSDNSVESSPQVDRSSRPRALTQPTKTHASDYHNAQQPSLLPHLRERRRGSATSPRHPHITETRGWSSSSDSDDAEDNASAKQRNDRPHQMFRAPSGSSDTAPATVLQLEGVGAVVIEEAPRRAITAKAGGGVRLVDARRPSNWSIPTIFKDGEVNVGEAEAAEVQEEAKLTEPGPGLSGNERVRKTLKSKGMEALQTGRLSPGGVLDFSEKPLPSTPMSMQPTPRELYHSSDGSASTSSSPLPSPACTPPPATCLPLRFPMPPSHIPGRKPVQPLSEPYITIDGNIDNDMIASAYPLTPIATDLGSLSVIAGLEEESPSARRKARSTSRSSRSDNSSRARKHTRASRSSSVSTTSIRLRSGSVVTVIPPEQSAWQRTAYVADPIQLNNLANNSAGAFSGLPNIRGKAGSVASLDAFQDAVESLLDNPATQGRRASDESVVEELVTFFEDFGFGPAAGEKDSLDCFWSSDLNNEAVSPGSFGTSWLSSPPEIPVPAVPVHLPTGSPLAAKRTSTMSSGIGAVEMIEIRDADRESLKRTSSLLSKASRSSSERRSRLSGANSQRTKLRRLMMSAGGIL</sequence>
<name>A0A5N5CWA4_9PEZI</name>
<dbReference type="OrthoDB" id="3786440at2759"/>